<evidence type="ECO:0000313" key="4">
    <source>
        <dbReference type="Ensembl" id="ENSSLUP00000032915.1"/>
    </source>
</evidence>
<dbReference type="GeneTree" id="ENSGT00940000160789"/>
<protein>
    <recommendedName>
        <fullName evidence="6">HAT C-terminal dimerisation domain-containing protein</fullName>
    </recommendedName>
</protein>
<sequence length="352" mass="40173">SGKRNTKGHKRKDKSPKTQDKSASDTKASNIEADQASNRSETAEGQRSPGTSTDSEDIIRAINELKTELKGDNDCLRQGINHLGQELNAKLVTEMQSLSDRVREQETRVEQVEGWAAEATEALCTCLEQQRALQQKLTDLESRSRRNNIRIFGVAEGEEGNSVLQFIVKLLRRELPLPQDLDLKIQRAHRSLAHKPRPEAPPRPIIINFQEFTTKELVLREAWKKGKIQLGNRPLFFDHDYATEIVKKRREYNVIKKGLKEKGPSLLYPDLSEIYPNFWTGLRIVLTLPVTVTQAERSFSKLKLIKSYLRSTVSQERLTGLSVSINHSIGEQISYNNIIDDFASRKARKVWF</sequence>
<name>A0A8C9Z2A7_SANLU</name>
<dbReference type="Pfam" id="PF02994">
    <property type="entry name" value="Transposase_22"/>
    <property type="match status" value="1"/>
</dbReference>
<dbReference type="InterPro" id="IPR008906">
    <property type="entry name" value="HATC_C_dom"/>
</dbReference>
<dbReference type="AlphaFoldDB" id="A0A8C9Z2A7"/>
<feature type="region of interest" description="Disordered" evidence="1">
    <location>
        <begin position="1"/>
        <end position="57"/>
    </location>
</feature>
<feature type="compositionally biased region" description="Basic residues" evidence="1">
    <location>
        <begin position="1"/>
        <end position="14"/>
    </location>
</feature>
<keyword evidence="5" id="KW-1185">Reference proteome</keyword>
<feature type="domain" description="L1 transposable element RRM" evidence="2">
    <location>
        <begin position="146"/>
        <end position="236"/>
    </location>
</feature>
<dbReference type="Proteomes" id="UP000694568">
    <property type="component" value="Unplaced"/>
</dbReference>
<dbReference type="InterPro" id="IPR004244">
    <property type="entry name" value="Transposase_22"/>
</dbReference>
<dbReference type="GO" id="GO:0046983">
    <property type="term" value="F:protein dimerization activity"/>
    <property type="evidence" value="ECO:0007669"/>
    <property type="project" value="InterPro"/>
</dbReference>
<dbReference type="InterPro" id="IPR043636">
    <property type="entry name" value="L1_RRM_dom"/>
</dbReference>
<feature type="compositionally biased region" description="Polar residues" evidence="1">
    <location>
        <begin position="35"/>
        <end position="53"/>
    </location>
</feature>
<reference evidence="4" key="1">
    <citation type="submission" date="2025-08" db="UniProtKB">
        <authorList>
            <consortium name="Ensembl"/>
        </authorList>
    </citation>
    <scope>IDENTIFICATION</scope>
</reference>
<accession>A0A8C9Z2A7</accession>
<proteinExistence type="predicted"/>
<evidence type="ECO:0000259" key="2">
    <source>
        <dbReference type="Pfam" id="PF02994"/>
    </source>
</evidence>
<dbReference type="Pfam" id="PF05699">
    <property type="entry name" value="Dimer_Tnp_hAT"/>
    <property type="match status" value="1"/>
</dbReference>
<dbReference type="Gene3D" id="3.30.70.1820">
    <property type="entry name" value="L1 transposable element, RRM domain"/>
    <property type="match status" value="1"/>
</dbReference>
<organism evidence="4 5">
    <name type="scientific">Sander lucioperca</name>
    <name type="common">Pike-perch</name>
    <name type="synonym">Perca lucioperca</name>
    <dbReference type="NCBI Taxonomy" id="283035"/>
    <lineage>
        <taxon>Eukaryota</taxon>
        <taxon>Metazoa</taxon>
        <taxon>Chordata</taxon>
        <taxon>Craniata</taxon>
        <taxon>Vertebrata</taxon>
        <taxon>Euteleostomi</taxon>
        <taxon>Actinopterygii</taxon>
        <taxon>Neopterygii</taxon>
        <taxon>Teleostei</taxon>
        <taxon>Neoteleostei</taxon>
        <taxon>Acanthomorphata</taxon>
        <taxon>Eupercaria</taxon>
        <taxon>Perciformes</taxon>
        <taxon>Percoidei</taxon>
        <taxon>Percidae</taxon>
        <taxon>Luciopercinae</taxon>
        <taxon>Sander</taxon>
    </lineage>
</organism>
<evidence type="ECO:0008006" key="6">
    <source>
        <dbReference type="Google" id="ProtNLM"/>
    </source>
</evidence>
<evidence type="ECO:0000256" key="1">
    <source>
        <dbReference type="SAM" id="MobiDB-lite"/>
    </source>
</evidence>
<feature type="compositionally biased region" description="Basic and acidic residues" evidence="1">
    <location>
        <begin position="15"/>
        <end position="24"/>
    </location>
</feature>
<dbReference type="PANTHER" id="PTHR11505">
    <property type="entry name" value="L1 TRANSPOSABLE ELEMENT-RELATED"/>
    <property type="match status" value="1"/>
</dbReference>
<reference evidence="4" key="2">
    <citation type="submission" date="2025-09" db="UniProtKB">
        <authorList>
            <consortium name="Ensembl"/>
        </authorList>
    </citation>
    <scope>IDENTIFICATION</scope>
</reference>
<evidence type="ECO:0000313" key="5">
    <source>
        <dbReference type="Proteomes" id="UP000694568"/>
    </source>
</evidence>
<dbReference type="Ensembl" id="ENSSLUT00000033954.1">
    <property type="protein sequence ID" value="ENSSLUP00000032915.1"/>
    <property type="gene ID" value="ENSSLUG00000014691.1"/>
</dbReference>
<evidence type="ECO:0000259" key="3">
    <source>
        <dbReference type="Pfam" id="PF05699"/>
    </source>
</evidence>
<feature type="domain" description="HAT C-terminal dimerisation" evidence="3">
    <location>
        <begin position="272"/>
        <end position="321"/>
    </location>
</feature>